<keyword evidence="1" id="KW-0175">Coiled coil</keyword>
<evidence type="ECO:0000313" key="3">
    <source>
        <dbReference type="Proteomes" id="UP000265618"/>
    </source>
</evidence>
<sequence>VDAREQRLREVNATTEKEREMFSKQSQRIIAMVEYNDKLRSDVAVTRRAAYKAEQSLVDREKEKLSQDSIVVLQEEEKKRLQDEMAFLQTQWDAQQMELGEAQRILGR</sequence>
<dbReference type="Proteomes" id="UP000265618">
    <property type="component" value="Unassembled WGS sequence"/>
</dbReference>
<reference evidence="2 3" key="1">
    <citation type="journal article" date="2018" name="PLoS ONE">
        <title>The draft genome of Kipferlia bialata reveals reductive genome evolution in fornicate parasites.</title>
        <authorList>
            <person name="Tanifuji G."/>
            <person name="Takabayashi S."/>
            <person name="Kume K."/>
            <person name="Takagi M."/>
            <person name="Nakayama T."/>
            <person name="Kamikawa R."/>
            <person name="Inagaki Y."/>
            <person name="Hashimoto T."/>
        </authorList>
    </citation>
    <scope>NUCLEOTIDE SEQUENCE [LARGE SCALE GENOMIC DNA]</scope>
    <source>
        <strain evidence="2">NY0173</strain>
    </source>
</reference>
<dbReference type="AlphaFoldDB" id="A0A391NVI3"/>
<evidence type="ECO:0000256" key="1">
    <source>
        <dbReference type="SAM" id="Coils"/>
    </source>
</evidence>
<accession>A0A391NVI3</accession>
<comment type="caution">
    <text evidence="2">The sequence shown here is derived from an EMBL/GenBank/DDBJ whole genome shotgun (WGS) entry which is preliminary data.</text>
</comment>
<keyword evidence="3" id="KW-1185">Reference proteome</keyword>
<protein>
    <submittedName>
        <fullName evidence="2">Uncharacterized protein</fullName>
    </submittedName>
</protein>
<feature type="non-terminal residue" evidence="2">
    <location>
        <position position="1"/>
    </location>
</feature>
<dbReference type="EMBL" id="BDIP01000739">
    <property type="protein sequence ID" value="GCA62469.1"/>
    <property type="molecule type" value="Genomic_DNA"/>
</dbReference>
<evidence type="ECO:0000313" key="2">
    <source>
        <dbReference type="EMBL" id="GCA62469.1"/>
    </source>
</evidence>
<dbReference type="OrthoDB" id="188741at2759"/>
<name>A0A391NVI3_9EUKA</name>
<organism evidence="2 3">
    <name type="scientific">Kipferlia bialata</name>
    <dbReference type="NCBI Taxonomy" id="797122"/>
    <lineage>
        <taxon>Eukaryota</taxon>
        <taxon>Metamonada</taxon>
        <taxon>Carpediemonas-like organisms</taxon>
        <taxon>Kipferlia</taxon>
    </lineage>
</organism>
<feature type="coiled-coil region" evidence="1">
    <location>
        <begin position="71"/>
        <end position="98"/>
    </location>
</feature>
<proteinExistence type="predicted"/>
<gene>
    <name evidence="2" type="ORF">KIPB_003725</name>
</gene>